<organism evidence="1 2">
    <name type="scientific">Arctium lappa</name>
    <name type="common">Greater burdock</name>
    <name type="synonym">Lappa major</name>
    <dbReference type="NCBI Taxonomy" id="4217"/>
    <lineage>
        <taxon>Eukaryota</taxon>
        <taxon>Viridiplantae</taxon>
        <taxon>Streptophyta</taxon>
        <taxon>Embryophyta</taxon>
        <taxon>Tracheophyta</taxon>
        <taxon>Spermatophyta</taxon>
        <taxon>Magnoliopsida</taxon>
        <taxon>eudicotyledons</taxon>
        <taxon>Gunneridae</taxon>
        <taxon>Pentapetalae</taxon>
        <taxon>asterids</taxon>
        <taxon>campanulids</taxon>
        <taxon>Asterales</taxon>
        <taxon>Asteraceae</taxon>
        <taxon>Carduoideae</taxon>
        <taxon>Cardueae</taxon>
        <taxon>Arctiinae</taxon>
        <taxon>Arctium</taxon>
    </lineage>
</organism>
<keyword evidence="2" id="KW-1185">Reference proteome</keyword>
<gene>
    <name evidence="1" type="ORF">L6452_13948</name>
</gene>
<accession>A0ACB9CJY4</accession>
<dbReference type="Proteomes" id="UP001055879">
    <property type="component" value="Linkage Group LG04"/>
</dbReference>
<proteinExistence type="predicted"/>
<dbReference type="EMBL" id="CM042050">
    <property type="protein sequence ID" value="KAI3734478.1"/>
    <property type="molecule type" value="Genomic_DNA"/>
</dbReference>
<reference evidence="1 2" key="2">
    <citation type="journal article" date="2022" name="Mol. Ecol. Resour.">
        <title>The genomes of chicory, endive, great burdock and yacon provide insights into Asteraceae paleo-polyploidization history and plant inulin production.</title>
        <authorList>
            <person name="Fan W."/>
            <person name="Wang S."/>
            <person name="Wang H."/>
            <person name="Wang A."/>
            <person name="Jiang F."/>
            <person name="Liu H."/>
            <person name="Zhao H."/>
            <person name="Xu D."/>
            <person name="Zhang Y."/>
        </authorList>
    </citation>
    <scope>NUCLEOTIDE SEQUENCE [LARGE SCALE GENOMIC DNA]</scope>
    <source>
        <strain evidence="2">cv. Niubang</strain>
    </source>
</reference>
<reference evidence="2" key="1">
    <citation type="journal article" date="2022" name="Mol. Ecol. Resour.">
        <title>The genomes of chicory, endive, great burdock and yacon provide insights into Asteraceae palaeo-polyploidization history and plant inulin production.</title>
        <authorList>
            <person name="Fan W."/>
            <person name="Wang S."/>
            <person name="Wang H."/>
            <person name="Wang A."/>
            <person name="Jiang F."/>
            <person name="Liu H."/>
            <person name="Zhao H."/>
            <person name="Xu D."/>
            <person name="Zhang Y."/>
        </authorList>
    </citation>
    <scope>NUCLEOTIDE SEQUENCE [LARGE SCALE GENOMIC DNA]</scope>
    <source>
        <strain evidence="2">cv. Niubang</strain>
    </source>
</reference>
<evidence type="ECO:0000313" key="2">
    <source>
        <dbReference type="Proteomes" id="UP001055879"/>
    </source>
</evidence>
<comment type="caution">
    <text evidence="1">The sequence shown here is derived from an EMBL/GenBank/DDBJ whole genome shotgun (WGS) entry which is preliminary data.</text>
</comment>
<evidence type="ECO:0000313" key="1">
    <source>
        <dbReference type="EMBL" id="KAI3734478.1"/>
    </source>
</evidence>
<sequence>MWPPEPPPLTSKHFPSPASSKFLGEAHVFNNTIRLTQDLLVPNTGAGRNNPVRFLQPGNPTPVNFTTTFTFTIANLNPNSIGAGLTFVISPNDEAIGDAGGHMGVPTGAVAVEFDTSMGVEFEDVNGNHVGLDLDSMVSSHVVDLHSVKVNLRSGEQEFDGVVPAGVGDKEILSESYSVVEHMSFAQELEAGDGKCLEVKGAFLVYDDMQVHGVNHVSLKKEMDRTLKESIKVLKRKTIPVRCEEPQPFVLPQWPQGSNLNWIHSDCHIAICFSLNWLIIEINRRT</sequence>
<name>A0ACB9CJY4_ARCLA</name>
<protein>
    <submittedName>
        <fullName evidence="1">Uncharacterized protein</fullName>
    </submittedName>
</protein>